<dbReference type="Gene3D" id="3.40.960.10">
    <property type="entry name" value="VSR Endonuclease"/>
    <property type="match status" value="1"/>
</dbReference>
<keyword evidence="6" id="KW-0175">Coiled coil</keyword>
<dbReference type="InterPro" id="IPR011335">
    <property type="entry name" value="Restrct_endonuc-II-like"/>
</dbReference>
<evidence type="ECO:0000259" key="9">
    <source>
        <dbReference type="Pfam" id="PF18741"/>
    </source>
</evidence>
<dbReference type="EMBL" id="OU912926">
    <property type="protein sequence ID" value="CAG9931399.1"/>
    <property type="molecule type" value="Genomic_DNA"/>
</dbReference>
<dbReference type="CDD" id="cd18808">
    <property type="entry name" value="SF1_C_Upf1"/>
    <property type="match status" value="1"/>
</dbReference>
<accession>A0ABN8AHZ0</accession>
<dbReference type="InterPro" id="IPR047187">
    <property type="entry name" value="SF1_C_Upf1"/>
</dbReference>
<proteinExistence type="inferred from homology"/>
<keyword evidence="3" id="KW-0378">Hydrolase</keyword>
<evidence type="ECO:0000256" key="6">
    <source>
        <dbReference type="SAM" id="Coils"/>
    </source>
</evidence>
<reference evidence="10 11" key="1">
    <citation type="submission" date="2021-10" db="EMBL/GenBank/DDBJ databases">
        <authorList>
            <person name="Koch H."/>
        </authorList>
    </citation>
    <scope>NUCLEOTIDE SEQUENCE [LARGE SCALE GENOMIC DNA]</scope>
    <source>
        <strain evidence="10">6680</strain>
    </source>
</reference>
<dbReference type="Gene3D" id="3.40.50.300">
    <property type="entry name" value="P-loop containing nucleotide triphosphate hydrolases"/>
    <property type="match status" value="2"/>
</dbReference>
<evidence type="ECO:0000256" key="4">
    <source>
        <dbReference type="ARBA" id="ARBA00022806"/>
    </source>
</evidence>
<evidence type="ECO:0000256" key="2">
    <source>
        <dbReference type="ARBA" id="ARBA00022741"/>
    </source>
</evidence>
<dbReference type="SUPFAM" id="SSF52980">
    <property type="entry name" value="Restriction endonuclease-like"/>
    <property type="match status" value="1"/>
</dbReference>
<comment type="similarity">
    <text evidence="1">Belongs to the DNA2/NAM7 helicase family.</text>
</comment>
<dbReference type="InterPro" id="IPR049468">
    <property type="entry name" value="Restrct_endonuc-II-like_dom"/>
</dbReference>
<keyword evidence="2" id="KW-0547">Nucleotide-binding</keyword>
<evidence type="ECO:0000313" key="10">
    <source>
        <dbReference type="EMBL" id="CAG9931399.1"/>
    </source>
</evidence>
<evidence type="ECO:0008006" key="12">
    <source>
        <dbReference type="Google" id="ProtNLM"/>
    </source>
</evidence>
<evidence type="ECO:0000313" key="11">
    <source>
        <dbReference type="Proteomes" id="UP000839052"/>
    </source>
</evidence>
<keyword evidence="11" id="KW-1185">Reference proteome</keyword>
<dbReference type="InterPro" id="IPR027417">
    <property type="entry name" value="P-loop_NTPase"/>
</dbReference>
<dbReference type="Pfam" id="PF13087">
    <property type="entry name" value="AAA_12"/>
    <property type="match status" value="1"/>
</dbReference>
<evidence type="ECO:0000256" key="5">
    <source>
        <dbReference type="ARBA" id="ARBA00022840"/>
    </source>
</evidence>
<sequence length="703" mass="79229">MNNSCRINRRLHTVKPLVVERDALAEKLLLVAPGWAEHIIHRVSPHHQGQVPGDFVSAWVWRQLHDTLAERDKLDAQELQREIEKIRDILRQITLRLIDAKAWGKQLERLQGNHTIRQALVGWSDTMRLLRSVRQIDRRQTLQSEARQLMKKCVDAVPVWIMPISIMAESFDPRTTRFDVVIIDEASQADLNALIPLYMGKQVIIVGDHEQVTPLGVGKGQAILNNLIKSMLKDIPLAHLFDNMSSIYDIGRQSFGEGVRLVEHFRCVPEIIAFSNKLSYDGEILPLRESNSTNIKPACVACRVDGGIREGDTNKAEAERIIATIKAMIRHPMYAGKSIGIISMLGNDQAVLIQSMLHKEVEGIEIEKRRIQAGISGEFQGDERDIIFLSMVDSSSVVGTLRTVGVGAFEQTKKRYNVAVSRAKDQLWVVHSFDPALHLNIDDLRFKLLQHVKDPLASLRAFNQEEGNTESPFEREVLKRLTDAGFKVKTQWQVGYFRIDIVVEGGGKRLAVECDGDRYHPMEQLAKDMDRQTILERLGWQFVRIRGCAFYRDKELSMRPVFTRLAELEIPPEANADEQPVSDMTLVHELDAMIKQGVNVEEVQEQEALVSDAPDLIAGSGNQSEFGGFAANPDPDDFDHGQIELLLGSLGGMAPLDDFLREFAKAKGFQRLGSNVRKGLESELERLSRTGKFTIESGVIRLI</sequence>
<dbReference type="InterPro" id="IPR041677">
    <property type="entry name" value="DNA2/NAM7_AAA_11"/>
</dbReference>
<dbReference type="PANTHER" id="PTHR43788:SF8">
    <property type="entry name" value="DNA-BINDING PROTEIN SMUBP-2"/>
    <property type="match status" value="1"/>
</dbReference>
<protein>
    <recommendedName>
        <fullName evidence="12">AAA domain-containing protein</fullName>
    </recommendedName>
</protein>
<feature type="domain" description="DNA2/NAM7 helicase helicase" evidence="7">
    <location>
        <begin position="77"/>
        <end position="214"/>
    </location>
</feature>
<evidence type="ECO:0000256" key="3">
    <source>
        <dbReference type="ARBA" id="ARBA00022801"/>
    </source>
</evidence>
<evidence type="ECO:0000259" key="7">
    <source>
        <dbReference type="Pfam" id="PF13086"/>
    </source>
</evidence>
<feature type="domain" description="Restriction endonuclease type II-like" evidence="9">
    <location>
        <begin position="473"/>
        <end position="565"/>
    </location>
</feature>
<dbReference type="Proteomes" id="UP000839052">
    <property type="component" value="Chromosome"/>
</dbReference>
<keyword evidence="4" id="KW-0347">Helicase</keyword>
<feature type="coiled-coil region" evidence="6">
    <location>
        <begin position="69"/>
        <end position="96"/>
    </location>
</feature>
<dbReference type="Pfam" id="PF18741">
    <property type="entry name" value="MTES_1575"/>
    <property type="match status" value="1"/>
</dbReference>
<evidence type="ECO:0000256" key="1">
    <source>
        <dbReference type="ARBA" id="ARBA00007913"/>
    </source>
</evidence>
<organism evidence="10 11">
    <name type="scientific">Candidatus Nitrotoga arctica</name>
    <dbReference type="NCBI Taxonomy" id="453162"/>
    <lineage>
        <taxon>Bacteria</taxon>
        <taxon>Pseudomonadati</taxon>
        <taxon>Pseudomonadota</taxon>
        <taxon>Betaproteobacteria</taxon>
        <taxon>Nitrosomonadales</taxon>
        <taxon>Gallionellaceae</taxon>
        <taxon>Candidatus Nitrotoga</taxon>
    </lineage>
</organism>
<dbReference type="InterPro" id="IPR050534">
    <property type="entry name" value="Coronavir_polyprotein_1ab"/>
</dbReference>
<feature type="domain" description="DNA2/NAM7 helicase-like C-terminal" evidence="8">
    <location>
        <begin position="260"/>
        <end position="430"/>
    </location>
</feature>
<dbReference type="PANTHER" id="PTHR43788">
    <property type="entry name" value="DNA2/NAM7 HELICASE FAMILY MEMBER"/>
    <property type="match status" value="1"/>
</dbReference>
<name>A0ABN8AHZ0_9PROT</name>
<gene>
    <name evidence="10" type="ORF">NTG6680_0146</name>
</gene>
<keyword evidence="5" id="KW-0067">ATP-binding</keyword>
<evidence type="ECO:0000259" key="8">
    <source>
        <dbReference type="Pfam" id="PF13087"/>
    </source>
</evidence>
<dbReference type="SUPFAM" id="SSF52540">
    <property type="entry name" value="P-loop containing nucleoside triphosphate hydrolases"/>
    <property type="match status" value="1"/>
</dbReference>
<dbReference type="Pfam" id="PF13086">
    <property type="entry name" value="AAA_11"/>
    <property type="match status" value="1"/>
</dbReference>
<dbReference type="InterPro" id="IPR041679">
    <property type="entry name" value="DNA2/NAM7-like_C"/>
</dbReference>